<feature type="compositionally biased region" description="Low complexity" evidence="1">
    <location>
        <begin position="42"/>
        <end position="76"/>
    </location>
</feature>
<feature type="non-terminal residue" evidence="2">
    <location>
        <position position="87"/>
    </location>
</feature>
<dbReference type="EMBL" id="CADCWC010000178">
    <property type="protein sequence ID" value="CAA9532624.1"/>
    <property type="molecule type" value="Genomic_DNA"/>
</dbReference>
<feature type="region of interest" description="Disordered" evidence="1">
    <location>
        <begin position="42"/>
        <end position="87"/>
    </location>
</feature>
<gene>
    <name evidence="2" type="ORF">AVDCRST_MAG79-1061</name>
</gene>
<dbReference type="AlphaFoldDB" id="A0A6J4TV62"/>
<protein>
    <recommendedName>
        <fullName evidence="3">Translation initiation factor IF-2 N-terminal domain-containing protein</fullName>
    </recommendedName>
</protein>
<proteinExistence type="predicted"/>
<organism evidence="2">
    <name type="scientific">uncultured Thermoleophilia bacterium</name>
    <dbReference type="NCBI Taxonomy" id="1497501"/>
    <lineage>
        <taxon>Bacteria</taxon>
        <taxon>Bacillati</taxon>
        <taxon>Actinomycetota</taxon>
        <taxon>Thermoleophilia</taxon>
        <taxon>environmental samples</taxon>
    </lineage>
</organism>
<feature type="compositionally biased region" description="Pro residues" evidence="1">
    <location>
        <begin position="77"/>
        <end position="87"/>
    </location>
</feature>
<reference evidence="2" key="1">
    <citation type="submission" date="2020-02" db="EMBL/GenBank/DDBJ databases">
        <authorList>
            <person name="Meier V. D."/>
        </authorList>
    </citation>
    <scope>NUCLEOTIDE SEQUENCE</scope>
    <source>
        <strain evidence="2">AVDCRST_MAG79</strain>
    </source>
</reference>
<evidence type="ECO:0000256" key="1">
    <source>
        <dbReference type="SAM" id="MobiDB-lite"/>
    </source>
</evidence>
<evidence type="ECO:0000313" key="2">
    <source>
        <dbReference type="EMBL" id="CAA9532624.1"/>
    </source>
</evidence>
<accession>A0A6J4TV62</accession>
<name>A0A6J4TV62_9ACTN</name>
<evidence type="ECO:0008006" key="3">
    <source>
        <dbReference type="Google" id="ProtNLM"/>
    </source>
</evidence>
<sequence>MAKRRVTDIARERGLDPNEVARRLSEAGVALRGDTVDEAAAARALAGSRPASSGKNRPGAVPKKAPAAPAAVHPQAVVPPPVDPAHR</sequence>